<name>A0A1A9VYW8_GLOAU</name>
<keyword evidence="1" id="KW-1133">Transmembrane helix</keyword>
<proteinExistence type="predicted"/>
<evidence type="ECO:0000313" key="3">
    <source>
        <dbReference type="Proteomes" id="UP000078200"/>
    </source>
</evidence>
<keyword evidence="3" id="KW-1185">Reference proteome</keyword>
<dbReference type="EnsemblMetazoa" id="GAUT052158-RA">
    <property type="protein sequence ID" value="GAUT052158-PA"/>
    <property type="gene ID" value="GAUT052158"/>
</dbReference>
<feature type="transmembrane region" description="Helical" evidence="1">
    <location>
        <begin position="32"/>
        <end position="50"/>
    </location>
</feature>
<evidence type="ECO:0000256" key="1">
    <source>
        <dbReference type="SAM" id="Phobius"/>
    </source>
</evidence>
<protein>
    <submittedName>
        <fullName evidence="2">Uncharacterized protein</fullName>
    </submittedName>
</protein>
<evidence type="ECO:0000313" key="2">
    <source>
        <dbReference type="EnsemblMetazoa" id="GAUT052158-PA"/>
    </source>
</evidence>
<accession>A0A1A9VYW8</accession>
<reference evidence="2" key="1">
    <citation type="submission" date="2020-05" db="UniProtKB">
        <authorList>
            <consortium name="EnsemblMetazoa"/>
        </authorList>
    </citation>
    <scope>IDENTIFICATION</scope>
    <source>
        <strain evidence="2">TTRI</strain>
    </source>
</reference>
<keyword evidence="1" id="KW-0472">Membrane</keyword>
<dbReference type="Proteomes" id="UP000078200">
    <property type="component" value="Unassembled WGS sequence"/>
</dbReference>
<dbReference type="VEuPathDB" id="VectorBase:GAUT052158"/>
<organism evidence="2 3">
    <name type="scientific">Glossina austeni</name>
    <name type="common">Savannah tsetse fly</name>
    <dbReference type="NCBI Taxonomy" id="7395"/>
    <lineage>
        <taxon>Eukaryota</taxon>
        <taxon>Metazoa</taxon>
        <taxon>Ecdysozoa</taxon>
        <taxon>Arthropoda</taxon>
        <taxon>Hexapoda</taxon>
        <taxon>Insecta</taxon>
        <taxon>Pterygota</taxon>
        <taxon>Neoptera</taxon>
        <taxon>Endopterygota</taxon>
        <taxon>Diptera</taxon>
        <taxon>Brachycera</taxon>
        <taxon>Muscomorpha</taxon>
        <taxon>Hippoboscoidea</taxon>
        <taxon>Glossinidae</taxon>
        <taxon>Glossina</taxon>
    </lineage>
</organism>
<sequence length="130" mass="15214">MQNSNKETTFCIKNNYLLYESMKEIRRTCSHGYIISFALIINLKVLHLFYGHILQSHNIARLTCCYATWTTETTNCSERTQQHKYWLNLDHTSCRAFDFKSNESKTHSLDISARYNIVRSIRITAANPNS</sequence>
<dbReference type="AlphaFoldDB" id="A0A1A9VYW8"/>
<keyword evidence="1" id="KW-0812">Transmembrane</keyword>